<sequence>MDDEDNPVVTLHPSCDFAVNKYYECPLESESQHTVAAARASAQNGCPSCILRYTIIQHFAPEAPDTADISCAHDYIFLPFHVATQSFVLAWQDNNDKLDVAPLQFYNFYNTHIGGLEIIEHNIPFNTRSESTLATVKKWLIECSSKHTCATLARNPHLPQRLLDLRNNIRLIEAPFTSISSSIPRYACLSHRWGTDGHPLRLTAARLREYQSNIAPQNLGRTYRDAIDFCRRLGVDYLWIDSLCIIQEGDGGKDWEEQSGRMAGVYGNAYVTLSAAVAEGTRGGCYTDVNDAGVEFDYGPVEEKKRETVLRATWKSGEVIDVCARKKLRHKMDDLPLFKRAWIYQERVISPRVVHFVGDEVWWECNGMLRCECGSEGLENGFDRIPLTSANEPDNYDGECAEYVITGPHSHHGVSLGLWYQIVSDYTSLSMTKQTDAFPALSGIAKRFAAKMEDEYIAGLWKSTLIPNLLWFFLPPEHSGHANEVPKWRAPSWSWVSRAWSSEIRWFAVTNELAKVKEVACTPKGVDPTGELSSAWVMLETKAIPASLVRLPGYENSRYKFTCDSGLDIMETRDKNSFGLWKEGTGYLDLDDSCFPTDIASLEIVVAQMASYIRGQHVYLYEQHDSIDIVQEVRIYILLARREEGEEGWVRVGLVSITLYAPNESLFGDGAWTLTRGEKKEKVKRMTRQDIESSLEDRAHQNRAIFESFDDSEARELVVW</sequence>
<proteinExistence type="predicted"/>
<feature type="domain" description="Heterokaryon incompatibility" evidence="1">
    <location>
        <begin position="186"/>
        <end position="346"/>
    </location>
</feature>
<dbReference type="EMBL" id="ML979133">
    <property type="protein sequence ID" value="KAF1919028.1"/>
    <property type="molecule type" value="Genomic_DNA"/>
</dbReference>
<evidence type="ECO:0000259" key="1">
    <source>
        <dbReference type="Pfam" id="PF06985"/>
    </source>
</evidence>
<reference evidence="2" key="1">
    <citation type="journal article" date="2020" name="Stud. Mycol.">
        <title>101 Dothideomycetes genomes: a test case for predicting lifestyles and emergence of pathogens.</title>
        <authorList>
            <person name="Haridas S."/>
            <person name="Albert R."/>
            <person name="Binder M."/>
            <person name="Bloem J."/>
            <person name="Labutti K."/>
            <person name="Salamov A."/>
            <person name="Andreopoulos B."/>
            <person name="Baker S."/>
            <person name="Barry K."/>
            <person name="Bills G."/>
            <person name="Bluhm B."/>
            <person name="Cannon C."/>
            <person name="Castanera R."/>
            <person name="Culley D."/>
            <person name="Daum C."/>
            <person name="Ezra D."/>
            <person name="Gonzalez J."/>
            <person name="Henrissat B."/>
            <person name="Kuo A."/>
            <person name="Liang C."/>
            <person name="Lipzen A."/>
            <person name="Lutzoni F."/>
            <person name="Magnuson J."/>
            <person name="Mondo S."/>
            <person name="Nolan M."/>
            <person name="Ohm R."/>
            <person name="Pangilinan J."/>
            <person name="Park H.-J."/>
            <person name="Ramirez L."/>
            <person name="Alfaro M."/>
            <person name="Sun H."/>
            <person name="Tritt A."/>
            <person name="Yoshinaga Y."/>
            <person name="Zwiers L.-H."/>
            <person name="Turgeon B."/>
            <person name="Goodwin S."/>
            <person name="Spatafora J."/>
            <person name="Crous P."/>
            <person name="Grigoriev I."/>
        </authorList>
    </citation>
    <scope>NUCLEOTIDE SEQUENCE</scope>
    <source>
        <strain evidence="2">HMLAC05119</strain>
    </source>
</reference>
<evidence type="ECO:0000313" key="3">
    <source>
        <dbReference type="Proteomes" id="UP000800096"/>
    </source>
</evidence>
<dbReference type="AlphaFoldDB" id="A0A6A5QVU6"/>
<dbReference type="InterPro" id="IPR010730">
    <property type="entry name" value="HET"/>
</dbReference>
<name>A0A6A5QVU6_AMPQU</name>
<dbReference type="PANTHER" id="PTHR33112">
    <property type="entry name" value="DOMAIN PROTEIN, PUTATIVE-RELATED"/>
    <property type="match status" value="1"/>
</dbReference>
<organism evidence="2 3">
    <name type="scientific">Ampelomyces quisqualis</name>
    <name type="common">Powdery mildew agent</name>
    <dbReference type="NCBI Taxonomy" id="50730"/>
    <lineage>
        <taxon>Eukaryota</taxon>
        <taxon>Fungi</taxon>
        <taxon>Dikarya</taxon>
        <taxon>Ascomycota</taxon>
        <taxon>Pezizomycotina</taxon>
        <taxon>Dothideomycetes</taxon>
        <taxon>Pleosporomycetidae</taxon>
        <taxon>Pleosporales</taxon>
        <taxon>Pleosporineae</taxon>
        <taxon>Phaeosphaeriaceae</taxon>
        <taxon>Ampelomyces</taxon>
    </lineage>
</organism>
<dbReference type="Proteomes" id="UP000800096">
    <property type="component" value="Unassembled WGS sequence"/>
</dbReference>
<gene>
    <name evidence="2" type="ORF">BDU57DRAFT_511872</name>
</gene>
<dbReference type="Pfam" id="PF06985">
    <property type="entry name" value="HET"/>
    <property type="match status" value="1"/>
</dbReference>
<dbReference type="PANTHER" id="PTHR33112:SF9">
    <property type="entry name" value="HETEROKARYON INCOMPATIBILITY DOMAIN-CONTAINING PROTEIN"/>
    <property type="match status" value="1"/>
</dbReference>
<protein>
    <submittedName>
        <fullName evidence="2">Heterokaryon incompatibility protein-domain-containing protein</fullName>
    </submittedName>
</protein>
<accession>A0A6A5QVU6</accession>
<evidence type="ECO:0000313" key="2">
    <source>
        <dbReference type="EMBL" id="KAF1919028.1"/>
    </source>
</evidence>
<keyword evidence="3" id="KW-1185">Reference proteome</keyword>
<dbReference type="OrthoDB" id="3486565at2759"/>